<gene>
    <name evidence="2" type="ORF">IV87_GL000855</name>
    <name evidence="3" type="ORF">SAMN04487973_10374</name>
</gene>
<dbReference type="EMBL" id="FOGK01000003">
    <property type="protein sequence ID" value="SER23784.1"/>
    <property type="molecule type" value="Genomic_DNA"/>
</dbReference>
<comment type="caution">
    <text evidence="2">The sequence shown here is derived from an EMBL/GenBank/DDBJ whole genome shotgun (WGS) entry which is preliminary data.</text>
</comment>
<reference evidence="3 5" key="2">
    <citation type="submission" date="2016-10" db="EMBL/GenBank/DDBJ databases">
        <authorList>
            <person name="Varghese N."/>
            <person name="Submissions S."/>
        </authorList>
    </citation>
    <scope>NUCLEOTIDE SEQUENCE [LARGE SCALE GENOMIC DNA]</scope>
    <source>
        <strain evidence="3 5">CGMCC 1.3889</strain>
    </source>
</reference>
<feature type="transmembrane region" description="Helical" evidence="1">
    <location>
        <begin position="30"/>
        <end position="51"/>
    </location>
</feature>
<dbReference type="Proteomes" id="UP000051749">
    <property type="component" value="Unassembled WGS sequence"/>
</dbReference>
<name>A0A0R2K1D7_9LACO</name>
<evidence type="ECO:0000256" key="1">
    <source>
        <dbReference type="SAM" id="Phobius"/>
    </source>
</evidence>
<reference evidence="2 4" key="1">
    <citation type="journal article" date="2015" name="Genome Announc.">
        <title>Expanding the biotechnology potential of lactobacilli through comparative genomics of 213 strains and associated genera.</title>
        <authorList>
            <person name="Sun Z."/>
            <person name="Harris H.M."/>
            <person name="McCann A."/>
            <person name="Guo C."/>
            <person name="Argimon S."/>
            <person name="Zhang W."/>
            <person name="Yang X."/>
            <person name="Jeffery I.B."/>
            <person name="Cooney J.C."/>
            <person name="Kagawa T.F."/>
            <person name="Liu W."/>
            <person name="Song Y."/>
            <person name="Salvetti E."/>
            <person name="Wrobel A."/>
            <person name="Rasinkangas P."/>
            <person name="Parkhill J."/>
            <person name="Rea M.C."/>
            <person name="O'Sullivan O."/>
            <person name="Ritari J."/>
            <person name="Douillard F.P."/>
            <person name="Paul Ross R."/>
            <person name="Yang R."/>
            <person name="Briner A.E."/>
            <person name="Felis G.E."/>
            <person name="de Vos W.M."/>
            <person name="Barrangou R."/>
            <person name="Klaenhammer T.R."/>
            <person name="Caufield P.W."/>
            <person name="Cui Y."/>
            <person name="Zhang H."/>
            <person name="O'Toole P.W."/>
        </authorList>
    </citation>
    <scope>NUCLEOTIDE SEQUENCE [LARGE SCALE GENOMIC DNA]</scope>
    <source>
        <strain evidence="2 4">DSM 22301</strain>
    </source>
</reference>
<evidence type="ECO:0000313" key="2">
    <source>
        <dbReference type="EMBL" id="KRN83424.1"/>
    </source>
</evidence>
<keyword evidence="1" id="KW-0812">Transmembrane</keyword>
<keyword evidence="1" id="KW-0472">Membrane</keyword>
<keyword evidence="1" id="KW-1133">Transmembrane helix</keyword>
<dbReference type="AlphaFoldDB" id="A0A0R2K1D7"/>
<dbReference type="PATRIC" id="fig|319653.3.peg.865"/>
<protein>
    <submittedName>
        <fullName evidence="2">Uncharacterized protein</fullName>
    </submittedName>
</protein>
<keyword evidence="5" id="KW-1185">Reference proteome</keyword>
<evidence type="ECO:0000313" key="3">
    <source>
        <dbReference type="EMBL" id="SER23784.1"/>
    </source>
</evidence>
<dbReference type="RefSeq" id="WP_057805075.1">
    <property type="nucleotide sequence ID" value="NZ_BJYP01000007.1"/>
</dbReference>
<dbReference type="EMBL" id="JQBY01000002">
    <property type="protein sequence ID" value="KRN83424.1"/>
    <property type="molecule type" value="Genomic_DNA"/>
</dbReference>
<organism evidence="2 4">
    <name type="scientific">Pediococcus ethanolidurans</name>
    <dbReference type="NCBI Taxonomy" id="319653"/>
    <lineage>
        <taxon>Bacteria</taxon>
        <taxon>Bacillati</taxon>
        <taxon>Bacillota</taxon>
        <taxon>Bacilli</taxon>
        <taxon>Lactobacillales</taxon>
        <taxon>Lactobacillaceae</taxon>
        <taxon>Pediococcus</taxon>
    </lineage>
</organism>
<proteinExistence type="predicted"/>
<evidence type="ECO:0000313" key="5">
    <source>
        <dbReference type="Proteomes" id="UP000182818"/>
    </source>
</evidence>
<dbReference type="Proteomes" id="UP000182818">
    <property type="component" value="Unassembled WGS sequence"/>
</dbReference>
<evidence type="ECO:0000313" key="4">
    <source>
        <dbReference type="Proteomes" id="UP000051749"/>
    </source>
</evidence>
<dbReference type="GeneID" id="76042712"/>
<feature type="transmembrane region" description="Helical" evidence="1">
    <location>
        <begin position="6"/>
        <end position="23"/>
    </location>
</feature>
<accession>A0A0R2K1D7</accession>
<sequence>MTKYISFIILSSVIITFVLTKLLKFTDANLLVNFVLYLIVTVSITALLTIFSPTFRKFWHS</sequence>